<dbReference type="Pfam" id="PF04305">
    <property type="entry name" value="DUF455"/>
    <property type="match status" value="1"/>
</dbReference>
<gene>
    <name evidence="2" type="ORF">Agub_g12759</name>
</gene>
<proteinExistence type="predicted"/>
<evidence type="ECO:0000256" key="1">
    <source>
        <dbReference type="SAM" id="MobiDB-lite"/>
    </source>
</evidence>
<sequence length="149" mass="16146">ALVGAIAAEERAHVAVGVTWFARACTALGLQPGEMYRRWLLQLNPDLLKGPFDHCERNLVRLPREWYDPQAWPQQQQEIPPPSIQPSSQLPSSPPPQEQEQQQPQQQATAAAAAVPVADGGSCSGQHAGGVSSAPQCTTRDRVVRPVRG</sequence>
<dbReference type="InterPro" id="IPR007402">
    <property type="entry name" value="DUF455"/>
</dbReference>
<accession>A0AAD3HQW2</accession>
<feature type="region of interest" description="Disordered" evidence="1">
    <location>
        <begin position="70"/>
        <end position="149"/>
    </location>
</feature>
<reference evidence="2 3" key="1">
    <citation type="journal article" date="2021" name="Sci. Rep.">
        <title>Genome sequencing of the multicellular alga Astrephomene provides insights into convergent evolution of germ-soma differentiation.</title>
        <authorList>
            <person name="Yamashita S."/>
            <person name="Yamamoto K."/>
            <person name="Matsuzaki R."/>
            <person name="Suzuki S."/>
            <person name="Yamaguchi H."/>
            <person name="Hirooka S."/>
            <person name="Minakuchi Y."/>
            <person name="Miyagishima S."/>
            <person name="Kawachi M."/>
            <person name="Toyoda A."/>
            <person name="Nozaki H."/>
        </authorList>
    </citation>
    <scope>NUCLEOTIDE SEQUENCE [LARGE SCALE GENOMIC DNA]</scope>
    <source>
        <strain evidence="2 3">NIES-4017</strain>
    </source>
</reference>
<dbReference type="AlphaFoldDB" id="A0AAD3HQW2"/>
<dbReference type="EMBL" id="BMAR01000038">
    <property type="protein sequence ID" value="GFR50494.1"/>
    <property type="molecule type" value="Genomic_DNA"/>
</dbReference>
<dbReference type="Proteomes" id="UP001054857">
    <property type="component" value="Unassembled WGS sequence"/>
</dbReference>
<feature type="compositionally biased region" description="Low complexity" evidence="1">
    <location>
        <begin position="98"/>
        <end position="118"/>
    </location>
</feature>
<dbReference type="PANTHER" id="PTHR42782:SF4">
    <property type="entry name" value="DUF455 DOMAIN-CONTAINING PROTEIN"/>
    <property type="match status" value="1"/>
</dbReference>
<evidence type="ECO:0000313" key="2">
    <source>
        <dbReference type="EMBL" id="GFR50494.1"/>
    </source>
</evidence>
<evidence type="ECO:0008006" key="4">
    <source>
        <dbReference type="Google" id="ProtNLM"/>
    </source>
</evidence>
<keyword evidence="3" id="KW-1185">Reference proteome</keyword>
<protein>
    <recommendedName>
        <fullName evidence="4">Ferritin-like domain-containing protein</fullName>
    </recommendedName>
</protein>
<feature type="non-terminal residue" evidence="2">
    <location>
        <position position="1"/>
    </location>
</feature>
<name>A0AAD3HQW2_9CHLO</name>
<feature type="non-terminal residue" evidence="2">
    <location>
        <position position="149"/>
    </location>
</feature>
<feature type="compositionally biased region" description="Basic and acidic residues" evidence="1">
    <location>
        <begin position="139"/>
        <end position="149"/>
    </location>
</feature>
<evidence type="ECO:0000313" key="3">
    <source>
        <dbReference type="Proteomes" id="UP001054857"/>
    </source>
</evidence>
<dbReference type="PANTHER" id="PTHR42782">
    <property type="entry name" value="SI:CH73-314G15.3"/>
    <property type="match status" value="1"/>
</dbReference>
<comment type="caution">
    <text evidence="2">The sequence shown here is derived from an EMBL/GenBank/DDBJ whole genome shotgun (WGS) entry which is preliminary data.</text>
</comment>
<organism evidence="2 3">
    <name type="scientific">Astrephomene gubernaculifera</name>
    <dbReference type="NCBI Taxonomy" id="47775"/>
    <lineage>
        <taxon>Eukaryota</taxon>
        <taxon>Viridiplantae</taxon>
        <taxon>Chlorophyta</taxon>
        <taxon>core chlorophytes</taxon>
        <taxon>Chlorophyceae</taxon>
        <taxon>CS clade</taxon>
        <taxon>Chlamydomonadales</taxon>
        <taxon>Astrephomenaceae</taxon>
        <taxon>Astrephomene</taxon>
    </lineage>
</organism>